<dbReference type="AlphaFoldDB" id="A0AAW0GFS3"/>
<proteinExistence type="predicted"/>
<name>A0AAW0GFS3_9APHY</name>
<dbReference type="Proteomes" id="UP001385951">
    <property type="component" value="Unassembled WGS sequence"/>
</dbReference>
<organism evidence="1 2">
    <name type="scientific">Cerrena zonata</name>
    <dbReference type="NCBI Taxonomy" id="2478898"/>
    <lineage>
        <taxon>Eukaryota</taxon>
        <taxon>Fungi</taxon>
        <taxon>Dikarya</taxon>
        <taxon>Basidiomycota</taxon>
        <taxon>Agaricomycotina</taxon>
        <taxon>Agaricomycetes</taxon>
        <taxon>Polyporales</taxon>
        <taxon>Cerrenaceae</taxon>
        <taxon>Cerrena</taxon>
    </lineage>
</organism>
<reference evidence="1 2" key="1">
    <citation type="submission" date="2022-09" db="EMBL/GenBank/DDBJ databases">
        <authorList>
            <person name="Palmer J.M."/>
        </authorList>
    </citation>
    <scope>NUCLEOTIDE SEQUENCE [LARGE SCALE GENOMIC DNA]</scope>
    <source>
        <strain evidence="1 2">DSM 7382</strain>
    </source>
</reference>
<gene>
    <name evidence="1" type="ORF">QCA50_003866</name>
</gene>
<protein>
    <submittedName>
        <fullName evidence="1">Uncharacterized protein</fullName>
    </submittedName>
</protein>
<keyword evidence="2" id="KW-1185">Reference proteome</keyword>
<accession>A0AAW0GFS3</accession>
<evidence type="ECO:0000313" key="2">
    <source>
        <dbReference type="Proteomes" id="UP001385951"/>
    </source>
</evidence>
<evidence type="ECO:0000313" key="1">
    <source>
        <dbReference type="EMBL" id="KAK7692241.1"/>
    </source>
</evidence>
<comment type="caution">
    <text evidence="1">The sequence shown here is derived from an EMBL/GenBank/DDBJ whole genome shotgun (WGS) entry which is preliminary data.</text>
</comment>
<dbReference type="EMBL" id="JASBNA010000004">
    <property type="protein sequence ID" value="KAK7692241.1"/>
    <property type="molecule type" value="Genomic_DNA"/>
</dbReference>
<sequence length="74" mass="8168">MILSTKFGFSVLSAESTILKKLDGVNSLGKSHRQAHLEALDKAVNHYSGNVDEWKPKVGVSAVVERTPGWYCEH</sequence>